<evidence type="ECO:0000313" key="2">
    <source>
        <dbReference type="EMBL" id="NFN36699.1"/>
    </source>
</evidence>
<evidence type="ECO:0000313" key="3">
    <source>
        <dbReference type="Proteomes" id="UP000473681"/>
    </source>
</evidence>
<dbReference type="Proteomes" id="UP000476820">
    <property type="component" value="Unassembled WGS sequence"/>
</dbReference>
<dbReference type="Proteomes" id="UP000473681">
    <property type="component" value="Unassembled WGS sequence"/>
</dbReference>
<dbReference type="Pfam" id="PF08876">
    <property type="entry name" value="DUF1836"/>
    <property type="match status" value="1"/>
</dbReference>
<protein>
    <submittedName>
        <fullName evidence="1">DUF1836 domain-containing protein</fullName>
    </submittedName>
</protein>
<sequence>MTKDILNIMENLNLDKKINLEDIPELDLYMDQVIQLFENKLSILKRKEEDKVLTKTMINNYAKAKLLMSIKNKKYSKEHLILMSLIYDLKGALSINDIKLTLDNIVKKYENNEEYDLRSLYKTYLDMNSQDVNEFKEYMNDKEENVKNLLSENNINGDFEEKFLLVGSMISMSNMYRRMGEALIDEYFMGDEK</sequence>
<accession>A0A0M1LUH4</accession>
<dbReference type="PANTHER" id="PTHR40056:SF1">
    <property type="entry name" value="DUF1836 DOMAIN-CONTAINING PROTEIN"/>
    <property type="match status" value="1"/>
</dbReference>
<proteinExistence type="predicted"/>
<reference evidence="3 4" key="1">
    <citation type="submission" date="2019-04" db="EMBL/GenBank/DDBJ databases">
        <title>Genome sequencing of Clostridium botulinum Groups I-IV and Clostridium butyricum.</title>
        <authorList>
            <person name="Brunt J."/>
            <person name="Van Vliet A.H.M."/>
            <person name="Stringer S.C."/>
            <person name="Carter A.T."/>
            <person name="Peck M.W."/>
        </authorList>
    </citation>
    <scope>NUCLEOTIDE SEQUENCE [LARGE SCALE GENOMIC DNA]</scope>
    <source>
        <strain evidence="1 4">1605</strain>
        <strain evidence="2 3">CB-K-33E</strain>
    </source>
</reference>
<dbReference type="InterPro" id="IPR014975">
    <property type="entry name" value="DUF1836"/>
</dbReference>
<name>A0A0M1LUH4_CLOBO</name>
<dbReference type="RefSeq" id="WP_053342234.1">
    <property type="nucleotide sequence ID" value="NZ_JACBDB010000007.1"/>
</dbReference>
<comment type="caution">
    <text evidence="1">The sequence shown here is derived from an EMBL/GenBank/DDBJ whole genome shotgun (WGS) entry which is preliminary data.</text>
</comment>
<evidence type="ECO:0000313" key="1">
    <source>
        <dbReference type="EMBL" id="NFF88650.1"/>
    </source>
</evidence>
<dbReference type="PANTHER" id="PTHR40056">
    <property type="entry name" value="HYPOTHETICAL CYTOSOLIC PROTEIN"/>
    <property type="match status" value="1"/>
</dbReference>
<dbReference type="OrthoDB" id="3191472at2"/>
<gene>
    <name evidence="1" type="ORF">FC774_12340</name>
    <name evidence="2" type="ORF">FDB51_16620</name>
</gene>
<dbReference type="EMBL" id="SWVK01000029">
    <property type="protein sequence ID" value="NFN36699.1"/>
    <property type="molecule type" value="Genomic_DNA"/>
</dbReference>
<evidence type="ECO:0000313" key="4">
    <source>
        <dbReference type="Proteomes" id="UP000476820"/>
    </source>
</evidence>
<dbReference type="EMBL" id="SWOV01000035">
    <property type="protein sequence ID" value="NFF88650.1"/>
    <property type="molecule type" value="Genomic_DNA"/>
</dbReference>
<organism evidence="1 4">
    <name type="scientific">Clostridium botulinum</name>
    <dbReference type="NCBI Taxonomy" id="1491"/>
    <lineage>
        <taxon>Bacteria</taxon>
        <taxon>Bacillati</taxon>
        <taxon>Bacillota</taxon>
        <taxon>Clostridia</taxon>
        <taxon>Eubacteriales</taxon>
        <taxon>Clostridiaceae</taxon>
        <taxon>Clostridium</taxon>
    </lineage>
</organism>
<dbReference type="AlphaFoldDB" id="A0A0M1LUH4"/>